<keyword evidence="2 6" id="KW-0378">Hydrolase</keyword>
<evidence type="ECO:0000256" key="1">
    <source>
        <dbReference type="ARBA" id="ARBA00009865"/>
    </source>
</evidence>
<comment type="caution">
    <text evidence="9">The sequence shown here is derived from an EMBL/GenBank/DDBJ whole genome shotgun (WGS) entry which is preliminary data.</text>
</comment>
<feature type="chain" id="PRO_5015402396" evidence="7">
    <location>
        <begin position="23"/>
        <end position="506"/>
    </location>
</feature>
<feature type="domain" description="Beta-xylosidase C-terminal Concanavalin A-like" evidence="8">
    <location>
        <begin position="337"/>
        <end position="495"/>
    </location>
</feature>
<dbReference type="PANTHER" id="PTHR42812">
    <property type="entry name" value="BETA-XYLOSIDASE"/>
    <property type="match status" value="1"/>
</dbReference>
<dbReference type="InterPro" id="IPR041542">
    <property type="entry name" value="GH43_C2"/>
</dbReference>
<evidence type="ECO:0000313" key="9">
    <source>
        <dbReference type="EMBL" id="PTQ96700.1"/>
    </source>
</evidence>
<comment type="similarity">
    <text evidence="1 6">Belongs to the glycosyl hydrolase 43 family.</text>
</comment>
<dbReference type="Pfam" id="PF17851">
    <property type="entry name" value="GH43_C2"/>
    <property type="match status" value="1"/>
</dbReference>
<evidence type="ECO:0000256" key="5">
    <source>
        <dbReference type="PIRSR" id="PIRSR606710-2"/>
    </source>
</evidence>
<dbReference type="CDD" id="cd09002">
    <property type="entry name" value="GH43_XYL-like"/>
    <property type="match status" value="1"/>
</dbReference>
<keyword evidence="7" id="KW-0732">Signal</keyword>
<feature type="signal peptide" evidence="7">
    <location>
        <begin position="1"/>
        <end position="22"/>
    </location>
</feature>
<name>A0A2T5J9F2_9SPHI</name>
<protein>
    <submittedName>
        <fullName evidence="9">Beta-xylosidase</fullName>
    </submittedName>
</protein>
<evidence type="ECO:0000256" key="3">
    <source>
        <dbReference type="ARBA" id="ARBA00023295"/>
    </source>
</evidence>
<evidence type="ECO:0000313" key="10">
    <source>
        <dbReference type="Proteomes" id="UP000244168"/>
    </source>
</evidence>
<reference evidence="9 10" key="1">
    <citation type="submission" date="2018-04" db="EMBL/GenBank/DDBJ databases">
        <title>Genomic Encyclopedia of Archaeal and Bacterial Type Strains, Phase II (KMG-II): from individual species to whole genera.</title>
        <authorList>
            <person name="Goeker M."/>
        </authorList>
    </citation>
    <scope>NUCLEOTIDE SEQUENCE [LARGE SCALE GENOMIC DNA]</scope>
    <source>
        <strain evidence="9 10">DSM 26809</strain>
    </source>
</reference>
<dbReference type="Gene3D" id="2.60.120.200">
    <property type="match status" value="1"/>
</dbReference>
<organism evidence="9 10">
    <name type="scientific">Mucilaginibacter yixingensis</name>
    <dbReference type="NCBI Taxonomy" id="1295612"/>
    <lineage>
        <taxon>Bacteria</taxon>
        <taxon>Pseudomonadati</taxon>
        <taxon>Bacteroidota</taxon>
        <taxon>Sphingobacteriia</taxon>
        <taxon>Sphingobacteriales</taxon>
        <taxon>Sphingobacteriaceae</taxon>
        <taxon>Mucilaginibacter</taxon>
    </lineage>
</organism>
<gene>
    <name evidence="9" type="ORF">C8P68_104186</name>
</gene>
<keyword evidence="10" id="KW-1185">Reference proteome</keyword>
<evidence type="ECO:0000256" key="2">
    <source>
        <dbReference type="ARBA" id="ARBA00022801"/>
    </source>
</evidence>
<sequence>MNLFYKSIIASFLVAGSLSASAQTVSDRAGDLGNNTYLNPILGGDYPDPSIMRDGKDYYMTHSAFDYLPGLTVWHSTDLVNWEPISYGLKTYLGSIWAPDICKHGNLYYIYFTVARKGNYVVYAKDPHGPWSEPVDLKVGGIDPCHIVDETGQRWLFLSGGERAKLSADGLSVVPGTLQKVYNGWDFPDDWVTEGKAMEGPKLKKVGQYYYWLSAEGGTAGPPTSHMEVVARSKSINGPWENAPNNPLIHTYSGAEKWWSKGHASLIDAPDGKWWIVYHSYQNGFLNLGRQTLLEPVQFTADGWIKAPTGRGVEKPIVKPIKSTKPIDRLAHLDEYRIGLEWKYYEKYDPARASAKNGVLTLKAQGTTPQESAPLLFVAGTPNYEFSFKMEKDADAVAGLVMFYNADFYVGTGFDSKSRMRWRKGAAKGRYEHTGNNLLWMKLRIVDNIVTGYYSYDGKDWKKEQWSMEVSGYNHNTLYDFESILPGIFAYGKGEVKFSDLKFTRL</sequence>
<evidence type="ECO:0000256" key="7">
    <source>
        <dbReference type="SAM" id="SignalP"/>
    </source>
</evidence>
<dbReference type="AlphaFoldDB" id="A0A2T5J9F2"/>
<dbReference type="InterPro" id="IPR023296">
    <property type="entry name" value="Glyco_hydro_beta-prop_sf"/>
</dbReference>
<accession>A0A2T5J9F2</accession>
<dbReference type="Gene3D" id="2.115.10.20">
    <property type="entry name" value="Glycosyl hydrolase domain, family 43"/>
    <property type="match status" value="1"/>
</dbReference>
<dbReference type="InterPro" id="IPR051795">
    <property type="entry name" value="Glycosyl_Hydrlase_43"/>
</dbReference>
<dbReference type="SUPFAM" id="SSF75005">
    <property type="entry name" value="Arabinanase/levansucrase/invertase"/>
    <property type="match status" value="1"/>
</dbReference>
<dbReference type="EMBL" id="QAOQ01000004">
    <property type="protein sequence ID" value="PTQ96700.1"/>
    <property type="molecule type" value="Genomic_DNA"/>
</dbReference>
<dbReference type="SUPFAM" id="SSF49899">
    <property type="entry name" value="Concanavalin A-like lectins/glucanases"/>
    <property type="match status" value="1"/>
</dbReference>
<dbReference type="Pfam" id="PF04616">
    <property type="entry name" value="Glyco_hydro_43"/>
    <property type="match status" value="1"/>
</dbReference>
<dbReference type="OrthoDB" id="9801455at2"/>
<evidence type="ECO:0000256" key="6">
    <source>
        <dbReference type="RuleBase" id="RU361187"/>
    </source>
</evidence>
<dbReference type="InterPro" id="IPR013320">
    <property type="entry name" value="ConA-like_dom_sf"/>
</dbReference>
<proteinExistence type="inferred from homology"/>
<feature type="active site" description="Proton donor" evidence="4">
    <location>
        <position position="199"/>
    </location>
</feature>
<evidence type="ECO:0000259" key="8">
    <source>
        <dbReference type="Pfam" id="PF17851"/>
    </source>
</evidence>
<dbReference type="GO" id="GO:0004553">
    <property type="term" value="F:hydrolase activity, hydrolyzing O-glycosyl compounds"/>
    <property type="evidence" value="ECO:0007669"/>
    <property type="project" value="InterPro"/>
</dbReference>
<dbReference type="Proteomes" id="UP000244168">
    <property type="component" value="Unassembled WGS sequence"/>
</dbReference>
<dbReference type="PANTHER" id="PTHR42812:SF2">
    <property type="entry name" value="XYLOSIDASE_ARABINOSIDASE"/>
    <property type="match status" value="1"/>
</dbReference>
<feature type="site" description="Important for catalytic activity, responsible for pKa modulation of the active site Glu and correct orientation of both the proton donor and substrate" evidence="5">
    <location>
        <position position="143"/>
    </location>
</feature>
<dbReference type="GO" id="GO:0005975">
    <property type="term" value="P:carbohydrate metabolic process"/>
    <property type="evidence" value="ECO:0007669"/>
    <property type="project" value="InterPro"/>
</dbReference>
<evidence type="ECO:0000256" key="4">
    <source>
        <dbReference type="PIRSR" id="PIRSR606710-1"/>
    </source>
</evidence>
<keyword evidence="3 6" id="KW-0326">Glycosidase</keyword>
<feature type="active site" description="Proton acceptor" evidence="4">
    <location>
        <position position="48"/>
    </location>
</feature>
<dbReference type="InterPro" id="IPR006710">
    <property type="entry name" value="Glyco_hydro_43"/>
</dbReference>